<dbReference type="InterPro" id="IPR004046">
    <property type="entry name" value="GST_C"/>
</dbReference>
<feature type="region of interest" description="Disordered" evidence="6">
    <location>
        <begin position="79"/>
        <end position="98"/>
    </location>
</feature>
<dbReference type="InterPro" id="IPR042360">
    <property type="entry name" value="AIMP2"/>
</dbReference>
<dbReference type="PANTHER" id="PTHR13438:SF2">
    <property type="entry name" value="AMINOACYL TRNA SYNTHASE COMPLEX-INTERACTING MULTIFUNCTIONAL PROTEIN 2"/>
    <property type="match status" value="1"/>
</dbReference>
<comment type="caution">
    <text evidence="7">The sequence shown here is derived from an EMBL/GenBank/DDBJ whole genome shotgun (WGS) entry which is preliminary data.</text>
</comment>
<dbReference type="GO" id="GO:0005634">
    <property type="term" value="C:nucleus"/>
    <property type="evidence" value="ECO:0007669"/>
    <property type="project" value="UniProtKB-SubCell"/>
</dbReference>
<sequence>MARNSPSPMYKLKPYYAPNDTLPVSQCMYKLPSYYKTEKEADTSGKEMNMGDPLVSLEERQEAILQRLDNLKAEVEKLTQQKSAVSSSSSSVTGTTTSLPNNLGDGLLDVVISASPENPPLSLFVLHQFLSKQYSVIAKSHIHSSVKGVPENLCTIFHNGGSGARMDHQIGLTLMWKNVPLGPTMMVSANTQSPVHGEANIARYMARLLNQLYENLDITMVTEIDNWIEQSNKQLINGSSKEKAAMMRSLNSHLGRSDWLVGSDVSLADICVWAALQQTKQGDSAPSNVKKWLKVCNDRNEFKTVLSHL</sequence>
<keyword evidence="4" id="KW-0648">Protein biosynthesis</keyword>
<evidence type="ECO:0000256" key="2">
    <source>
        <dbReference type="ARBA" id="ARBA00004514"/>
    </source>
</evidence>
<dbReference type="OrthoDB" id="2309723at2759"/>
<dbReference type="EMBL" id="CAIIXF020000009">
    <property type="protein sequence ID" value="CAH1794352.1"/>
    <property type="molecule type" value="Genomic_DNA"/>
</dbReference>
<evidence type="ECO:0000313" key="7">
    <source>
        <dbReference type="EMBL" id="CAH1794352.1"/>
    </source>
</evidence>
<accession>A0A8J1U7H1</accession>
<comment type="subcellular location">
    <subcellularLocation>
        <location evidence="2">Cytoplasm</location>
        <location evidence="2">Cytosol</location>
    </subcellularLocation>
    <subcellularLocation>
        <location evidence="1">Nucleus</location>
    </subcellularLocation>
</comment>
<dbReference type="SUPFAM" id="SSF47616">
    <property type="entry name" value="GST C-terminal domain-like"/>
    <property type="match status" value="1"/>
</dbReference>
<evidence type="ECO:0000256" key="6">
    <source>
        <dbReference type="SAM" id="MobiDB-lite"/>
    </source>
</evidence>
<dbReference type="AlphaFoldDB" id="A0A8J1U7H1"/>
<dbReference type="Pfam" id="PF00043">
    <property type="entry name" value="GST_C"/>
    <property type="match status" value="1"/>
</dbReference>
<dbReference type="GO" id="GO:0006412">
    <property type="term" value="P:translation"/>
    <property type="evidence" value="ECO:0007669"/>
    <property type="project" value="UniProtKB-KW"/>
</dbReference>
<dbReference type="PANTHER" id="PTHR13438">
    <property type="entry name" value="AMINOACYL TRNA SYNTHASE COMPLEX-INTERACTING MULTIFUNCTIONAL PROTEIN"/>
    <property type="match status" value="1"/>
</dbReference>
<organism evidence="7 8">
    <name type="scientific">Owenia fusiformis</name>
    <name type="common">Polychaete worm</name>
    <dbReference type="NCBI Taxonomy" id="6347"/>
    <lineage>
        <taxon>Eukaryota</taxon>
        <taxon>Metazoa</taxon>
        <taxon>Spiralia</taxon>
        <taxon>Lophotrochozoa</taxon>
        <taxon>Annelida</taxon>
        <taxon>Polychaeta</taxon>
        <taxon>Sedentaria</taxon>
        <taxon>Canalipalpata</taxon>
        <taxon>Sabellida</taxon>
        <taxon>Oweniida</taxon>
        <taxon>Oweniidae</taxon>
        <taxon>Owenia</taxon>
    </lineage>
</organism>
<protein>
    <submittedName>
        <fullName evidence="7">Uncharacterized protein</fullName>
    </submittedName>
</protein>
<proteinExistence type="predicted"/>
<evidence type="ECO:0000313" key="8">
    <source>
        <dbReference type="Proteomes" id="UP000749559"/>
    </source>
</evidence>
<keyword evidence="5" id="KW-0539">Nucleus</keyword>
<dbReference type="Gene3D" id="1.20.1050.130">
    <property type="match status" value="1"/>
</dbReference>
<name>A0A8J1U7H1_OWEFU</name>
<reference evidence="7" key="1">
    <citation type="submission" date="2022-03" db="EMBL/GenBank/DDBJ databases">
        <authorList>
            <person name="Martin C."/>
        </authorList>
    </citation>
    <scope>NUCLEOTIDE SEQUENCE</scope>
</reference>
<evidence type="ECO:0000256" key="4">
    <source>
        <dbReference type="ARBA" id="ARBA00022917"/>
    </source>
</evidence>
<dbReference type="GO" id="GO:0017101">
    <property type="term" value="C:aminoacyl-tRNA synthetase multienzyme complex"/>
    <property type="evidence" value="ECO:0007669"/>
    <property type="project" value="InterPro"/>
</dbReference>
<dbReference type="Pfam" id="PF18569">
    <property type="entry name" value="Thioredoxin_16"/>
    <property type="match status" value="1"/>
</dbReference>
<dbReference type="InterPro" id="IPR036282">
    <property type="entry name" value="Glutathione-S-Trfase_C_sf"/>
</dbReference>
<gene>
    <name evidence="7" type="ORF">OFUS_LOCUS19060</name>
</gene>
<evidence type="ECO:0000256" key="3">
    <source>
        <dbReference type="ARBA" id="ARBA00022490"/>
    </source>
</evidence>
<dbReference type="Proteomes" id="UP000749559">
    <property type="component" value="Unassembled WGS sequence"/>
</dbReference>
<evidence type="ECO:0000256" key="5">
    <source>
        <dbReference type="ARBA" id="ARBA00023242"/>
    </source>
</evidence>
<evidence type="ECO:0000256" key="1">
    <source>
        <dbReference type="ARBA" id="ARBA00004123"/>
    </source>
</evidence>
<dbReference type="InterPro" id="IPR041503">
    <property type="entry name" value="AIMP2_thioredoxin"/>
</dbReference>
<keyword evidence="3" id="KW-0963">Cytoplasm</keyword>
<keyword evidence="8" id="KW-1185">Reference proteome</keyword>
<feature type="compositionally biased region" description="Low complexity" evidence="6">
    <location>
        <begin position="83"/>
        <end position="98"/>
    </location>
</feature>
<dbReference type="GO" id="GO:0005829">
    <property type="term" value="C:cytosol"/>
    <property type="evidence" value="ECO:0007669"/>
    <property type="project" value="UniProtKB-SubCell"/>
</dbReference>